<dbReference type="EMBL" id="WWCR01000023">
    <property type="protein sequence ID" value="MYM74372.1"/>
    <property type="molecule type" value="Genomic_DNA"/>
</dbReference>
<dbReference type="Proteomes" id="UP000469734">
    <property type="component" value="Unassembled WGS sequence"/>
</dbReference>
<feature type="transmembrane region" description="Helical" evidence="1">
    <location>
        <begin position="154"/>
        <end position="175"/>
    </location>
</feature>
<keyword evidence="1" id="KW-0812">Transmembrane</keyword>
<protein>
    <recommendedName>
        <fullName evidence="4">MFS transporter</fullName>
    </recommendedName>
</protein>
<feature type="transmembrane region" description="Helical" evidence="1">
    <location>
        <begin position="196"/>
        <end position="216"/>
    </location>
</feature>
<gene>
    <name evidence="2" type="ORF">GTP56_19555</name>
</gene>
<feature type="transmembrane region" description="Helical" evidence="1">
    <location>
        <begin position="228"/>
        <end position="248"/>
    </location>
</feature>
<dbReference type="RefSeq" id="WP_161051334.1">
    <property type="nucleotide sequence ID" value="NZ_WWCR01000023.1"/>
</dbReference>
<dbReference type="SUPFAM" id="SSF103473">
    <property type="entry name" value="MFS general substrate transporter"/>
    <property type="match status" value="1"/>
</dbReference>
<keyword evidence="1" id="KW-1133">Transmembrane helix</keyword>
<feature type="transmembrane region" description="Helical" evidence="1">
    <location>
        <begin position="342"/>
        <end position="363"/>
    </location>
</feature>
<feature type="transmembrane region" description="Helical" evidence="1">
    <location>
        <begin position="99"/>
        <end position="118"/>
    </location>
</feature>
<dbReference type="AlphaFoldDB" id="A0A7X4H4V1"/>
<proteinExistence type="predicted"/>
<feature type="transmembrane region" description="Helical" evidence="1">
    <location>
        <begin position="74"/>
        <end position="93"/>
    </location>
</feature>
<dbReference type="InterPro" id="IPR036259">
    <property type="entry name" value="MFS_trans_sf"/>
</dbReference>
<evidence type="ECO:0000313" key="3">
    <source>
        <dbReference type="Proteomes" id="UP000469734"/>
    </source>
</evidence>
<accession>A0A7X4H4V1</accession>
<comment type="caution">
    <text evidence="2">The sequence shown here is derived from an EMBL/GenBank/DDBJ whole genome shotgun (WGS) entry which is preliminary data.</text>
</comment>
<keyword evidence="1" id="KW-0472">Membrane</keyword>
<feature type="transmembrane region" description="Helical" evidence="1">
    <location>
        <begin position="260"/>
        <end position="279"/>
    </location>
</feature>
<reference evidence="2 3" key="1">
    <citation type="submission" date="2019-12" db="EMBL/GenBank/DDBJ databases">
        <title>Novel species isolated from a subtropical stream in China.</title>
        <authorList>
            <person name="Lu H."/>
        </authorList>
    </citation>
    <scope>NUCLEOTIDE SEQUENCE [LARGE SCALE GENOMIC DNA]</scope>
    <source>
        <strain evidence="2 3">FT134W</strain>
    </source>
</reference>
<evidence type="ECO:0000313" key="2">
    <source>
        <dbReference type="EMBL" id="MYM74372.1"/>
    </source>
</evidence>
<dbReference type="Gene3D" id="1.20.1250.20">
    <property type="entry name" value="MFS general substrate transporter like domains"/>
    <property type="match status" value="1"/>
</dbReference>
<feature type="transmembrane region" description="Helical" evidence="1">
    <location>
        <begin position="125"/>
        <end position="148"/>
    </location>
</feature>
<feature type="transmembrane region" description="Helical" evidence="1">
    <location>
        <begin position="285"/>
        <end position="304"/>
    </location>
</feature>
<evidence type="ECO:0000256" key="1">
    <source>
        <dbReference type="SAM" id="Phobius"/>
    </source>
</evidence>
<feature type="transmembrane region" description="Helical" evidence="1">
    <location>
        <begin position="39"/>
        <end position="62"/>
    </location>
</feature>
<name>A0A7X4H4V1_9BURK</name>
<feature type="transmembrane region" description="Helical" evidence="1">
    <location>
        <begin position="7"/>
        <end position="27"/>
    </location>
</feature>
<organism evidence="2 3">
    <name type="scientific">Duganella margarita</name>
    <dbReference type="NCBI Taxonomy" id="2692170"/>
    <lineage>
        <taxon>Bacteria</taxon>
        <taxon>Pseudomonadati</taxon>
        <taxon>Pseudomonadota</taxon>
        <taxon>Betaproteobacteria</taxon>
        <taxon>Burkholderiales</taxon>
        <taxon>Oxalobacteraceae</taxon>
        <taxon>Telluria group</taxon>
        <taxon>Duganella</taxon>
    </lineage>
</organism>
<evidence type="ECO:0008006" key="4">
    <source>
        <dbReference type="Google" id="ProtNLM"/>
    </source>
</evidence>
<feature type="transmembrane region" description="Helical" evidence="1">
    <location>
        <begin position="316"/>
        <end position="336"/>
    </location>
</feature>
<sequence length="378" mass="38843">MTQPPTFILSCTWALGIGGTTMMPLLVTNAMARLHLDEGQATMLTGAEMIGMLAGCIVLPSLARRAPTALTAGALLLLALCQAACVLVLPVAVFSLLRLVAGLCEAQMIVMVGICLACHRDAERLWGLVLLLSGLAVAGVFTLLTLFPDAASGAAVWQGLALMTAVLGAVAIRVPSLMPERPAGAAVGRQRGMAEIWLAWGVFVGVYSVQAGVWAVSALQGERIGLTLPQIGVLLSVSSLLGFFGAVVPAIPALAARRGLTVIGALAVMFASVACFFTAHDALLFFVGQLMLNAAFYTIMAVLNSFISAQDRDGTLLSRSVVVTFAAVALGTVGAGELFQDAGGMGVIVFALLALAGSVPLGLKALRRTANVSASPVL</sequence>